<name>A0ABV0N0L7_9TELE</name>
<protein>
    <submittedName>
        <fullName evidence="2">Uncharacterized protein</fullName>
    </submittedName>
</protein>
<dbReference type="EMBL" id="JAHRIO010019176">
    <property type="protein sequence ID" value="MEQ2163827.1"/>
    <property type="molecule type" value="Genomic_DNA"/>
</dbReference>
<sequence>MTFIDNRIASWLWPLSAGECLKAKLVQHYRFEVLASRFPRPQFKHVSVGSSMDAAHINYQDLKDLLPTSWCQIPLDILRGLVESRLQWVRAVRQLVILLCLISTYNKQLALLFRYYTFKVLFMG</sequence>
<comment type="caution">
    <text evidence="2">The sequence shown here is derived from an EMBL/GenBank/DDBJ whole genome shotgun (WGS) entry which is preliminary data.</text>
</comment>
<feature type="transmembrane region" description="Helical" evidence="1">
    <location>
        <begin position="95"/>
        <end position="116"/>
    </location>
</feature>
<evidence type="ECO:0000256" key="1">
    <source>
        <dbReference type="SAM" id="Phobius"/>
    </source>
</evidence>
<evidence type="ECO:0000313" key="2">
    <source>
        <dbReference type="EMBL" id="MEQ2163827.1"/>
    </source>
</evidence>
<dbReference type="Proteomes" id="UP001476798">
    <property type="component" value="Unassembled WGS sequence"/>
</dbReference>
<keyword evidence="1" id="KW-1133">Transmembrane helix</keyword>
<organism evidence="2 3">
    <name type="scientific">Goodea atripinnis</name>
    <dbReference type="NCBI Taxonomy" id="208336"/>
    <lineage>
        <taxon>Eukaryota</taxon>
        <taxon>Metazoa</taxon>
        <taxon>Chordata</taxon>
        <taxon>Craniata</taxon>
        <taxon>Vertebrata</taxon>
        <taxon>Euteleostomi</taxon>
        <taxon>Actinopterygii</taxon>
        <taxon>Neopterygii</taxon>
        <taxon>Teleostei</taxon>
        <taxon>Neoteleostei</taxon>
        <taxon>Acanthomorphata</taxon>
        <taxon>Ovalentaria</taxon>
        <taxon>Atherinomorphae</taxon>
        <taxon>Cyprinodontiformes</taxon>
        <taxon>Goodeidae</taxon>
        <taxon>Goodea</taxon>
    </lineage>
</organism>
<evidence type="ECO:0000313" key="3">
    <source>
        <dbReference type="Proteomes" id="UP001476798"/>
    </source>
</evidence>
<accession>A0ABV0N0L7</accession>
<proteinExistence type="predicted"/>
<keyword evidence="3" id="KW-1185">Reference proteome</keyword>
<keyword evidence="1" id="KW-0472">Membrane</keyword>
<reference evidence="2 3" key="1">
    <citation type="submission" date="2021-06" db="EMBL/GenBank/DDBJ databases">
        <authorList>
            <person name="Palmer J.M."/>
        </authorList>
    </citation>
    <scope>NUCLEOTIDE SEQUENCE [LARGE SCALE GENOMIC DNA]</scope>
    <source>
        <strain evidence="2 3">GA_2019</strain>
        <tissue evidence="2">Muscle</tissue>
    </source>
</reference>
<gene>
    <name evidence="2" type="ORF">GOODEAATRI_034524</name>
</gene>
<keyword evidence="1" id="KW-0812">Transmembrane</keyword>